<evidence type="ECO:0000256" key="4">
    <source>
        <dbReference type="RuleBase" id="RU361277"/>
    </source>
</evidence>
<dbReference type="PANTHER" id="PTHR43401:SF2">
    <property type="entry name" value="L-THREONINE 3-DEHYDROGENASE"/>
    <property type="match status" value="1"/>
</dbReference>
<dbReference type="PANTHER" id="PTHR43401">
    <property type="entry name" value="L-THREONINE 3-DEHYDROGENASE"/>
    <property type="match status" value="1"/>
</dbReference>
<evidence type="ECO:0000259" key="5">
    <source>
        <dbReference type="SMART" id="SM00829"/>
    </source>
</evidence>
<dbReference type="Pfam" id="PF08240">
    <property type="entry name" value="ADH_N"/>
    <property type="match status" value="1"/>
</dbReference>
<dbReference type="SUPFAM" id="SSF51735">
    <property type="entry name" value="NAD(P)-binding Rossmann-fold domains"/>
    <property type="match status" value="1"/>
</dbReference>
<evidence type="ECO:0000256" key="3">
    <source>
        <dbReference type="ARBA" id="ARBA00023002"/>
    </source>
</evidence>
<dbReference type="GeneID" id="54470979"/>
<dbReference type="InterPro" id="IPR002328">
    <property type="entry name" value="ADH_Zn_CS"/>
</dbReference>
<comment type="similarity">
    <text evidence="4">Belongs to the zinc-containing alcohol dehydrogenase family.</text>
</comment>
<keyword evidence="1 4" id="KW-0479">Metal-binding</keyword>
<dbReference type="GO" id="GO:0008270">
    <property type="term" value="F:zinc ion binding"/>
    <property type="evidence" value="ECO:0007669"/>
    <property type="project" value="InterPro"/>
</dbReference>
<protein>
    <submittedName>
        <fullName evidence="6">Alcohol dehydrogenase</fullName>
    </submittedName>
</protein>
<dbReference type="OrthoDB" id="3941538at2759"/>
<evidence type="ECO:0000313" key="6">
    <source>
        <dbReference type="EMBL" id="KAF2481400.1"/>
    </source>
</evidence>
<evidence type="ECO:0000256" key="2">
    <source>
        <dbReference type="ARBA" id="ARBA00022833"/>
    </source>
</evidence>
<keyword evidence="3" id="KW-0560">Oxidoreductase</keyword>
<dbReference type="Gene3D" id="3.90.180.10">
    <property type="entry name" value="Medium-chain alcohol dehydrogenases, catalytic domain"/>
    <property type="match status" value="1"/>
</dbReference>
<dbReference type="Gene3D" id="3.40.50.720">
    <property type="entry name" value="NAD(P)-binding Rossmann-like Domain"/>
    <property type="match status" value="1"/>
</dbReference>
<evidence type="ECO:0000256" key="1">
    <source>
        <dbReference type="ARBA" id="ARBA00022723"/>
    </source>
</evidence>
<dbReference type="AlphaFoldDB" id="A0A6A6PMS9"/>
<reference evidence="6" key="1">
    <citation type="journal article" date="2020" name="Stud. Mycol.">
        <title>101 Dothideomycetes genomes: a test case for predicting lifestyles and emergence of pathogens.</title>
        <authorList>
            <person name="Haridas S."/>
            <person name="Albert R."/>
            <person name="Binder M."/>
            <person name="Bloem J."/>
            <person name="Labutti K."/>
            <person name="Salamov A."/>
            <person name="Andreopoulos B."/>
            <person name="Baker S."/>
            <person name="Barry K."/>
            <person name="Bills G."/>
            <person name="Bluhm B."/>
            <person name="Cannon C."/>
            <person name="Castanera R."/>
            <person name="Culley D."/>
            <person name="Daum C."/>
            <person name="Ezra D."/>
            <person name="Gonzalez J."/>
            <person name="Henrissat B."/>
            <person name="Kuo A."/>
            <person name="Liang C."/>
            <person name="Lipzen A."/>
            <person name="Lutzoni F."/>
            <person name="Magnuson J."/>
            <person name="Mondo S."/>
            <person name="Nolan M."/>
            <person name="Ohm R."/>
            <person name="Pangilinan J."/>
            <person name="Park H.-J."/>
            <person name="Ramirez L."/>
            <person name="Alfaro M."/>
            <person name="Sun H."/>
            <person name="Tritt A."/>
            <person name="Yoshinaga Y."/>
            <person name="Zwiers L.-H."/>
            <person name="Turgeon B."/>
            <person name="Goodwin S."/>
            <person name="Spatafora J."/>
            <person name="Crous P."/>
            <person name="Grigoriev I."/>
        </authorList>
    </citation>
    <scope>NUCLEOTIDE SEQUENCE</scope>
    <source>
        <strain evidence="6">CBS 113389</strain>
    </source>
</reference>
<keyword evidence="2 4" id="KW-0862">Zinc</keyword>
<dbReference type="PRINTS" id="PR00420">
    <property type="entry name" value="RNGMNOXGNASE"/>
</dbReference>
<dbReference type="Proteomes" id="UP000799767">
    <property type="component" value="Unassembled WGS sequence"/>
</dbReference>
<dbReference type="SUPFAM" id="SSF50129">
    <property type="entry name" value="GroES-like"/>
    <property type="match status" value="1"/>
</dbReference>
<dbReference type="PROSITE" id="PS00059">
    <property type="entry name" value="ADH_ZINC"/>
    <property type="match status" value="1"/>
</dbReference>
<feature type="domain" description="Enoyl reductase (ER)" evidence="5">
    <location>
        <begin position="8"/>
        <end position="355"/>
    </location>
</feature>
<keyword evidence="7" id="KW-1185">Reference proteome</keyword>
<dbReference type="RefSeq" id="XP_033587970.1">
    <property type="nucleotide sequence ID" value="XM_033729977.1"/>
</dbReference>
<organism evidence="6 7">
    <name type="scientific">Neohortaea acidophila</name>
    <dbReference type="NCBI Taxonomy" id="245834"/>
    <lineage>
        <taxon>Eukaryota</taxon>
        <taxon>Fungi</taxon>
        <taxon>Dikarya</taxon>
        <taxon>Ascomycota</taxon>
        <taxon>Pezizomycotina</taxon>
        <taxon>Dothideomycetes</taxon>
        <taxon>Dothideomycetidae</taxon>
        <taxon>Mycosphaerellales</taxon>
        <taxon>Teratosphaeriaceae</taxon>
        <taxon>Neohortaea</taxon>
    </lineage>
</organism>
<dbReference type="InterPro" id="IPR036291">
    <property type="entry name" value="NAD(P)-bd_dom_sf"/>
</dbReference>
<proteinExistence type="inferred from homology"/>
<dbReference type="EMBL" id="MU001638">
    <property type="protein sequence ID" value="KAF2481400.1"/>
    <property type="molecule type" value="Genomic_DNA"/>
</dbReference>
<sequence>MKALRWHGNKDVRLDDIPEPQVKPGWVKIKNGWAGICGSDLHEYLIGPKNVPFNKPHVLTGETIPTTIGHEWSGTIVELGSDIPDSYGLKVGQKCVVFPVLGDRNCVYCVEELHGACPNWGFLGYSGFGGGFAEYCCIDAREVLPIPDSMGLDVGALVEPLAVAWHAIKRSSVKPSDAVLVMGAGPIGIAVILGLQAQGVTNIAVSEISELRSEHARNNGVRHVFNPQKDDIRQRTLDISPDGCGVAVVYECTGVQAAMEAAIQSVRGGGTIVNIGIFEKPLTLDWNLLNRKSLNYLGSNIYTKGEFQEVIDAIADGRLKNPERMITSRISLDEGLEKGFHALLHEREKHVKILIGVDS</sequence>
<name>A0A6A6PMS9_9PEZI</name>
<comment type="cofactor">
    <cofactor evidence="4">
        <name>Zn(2+)</name>
        <dbReference type="ChEBI" id="CHEBI:29105"/>
    </cofactor>
</comment>
<dbReference type="InterPro" id="IPR013149">
    <property type="entry name" value="ADH-like_C"/>
</dbReference>
<dbReference type="InterPro" id="IPR011032">
    <property type="entry name" value="GroES-like_sf"/>
</dbReference>
<dbReference type="InterPro" id="IPR050129">
    <property type="entry name" value="Zn_alcohol_dh"/>
</dbReference>
<dbReference type="Pfam" id="PF00107">
    <property type="entry name" value="ADH_zinc_N"/>
    <property type="match status" value="1"/>
</dbReference>
<dbReference type="CDD" id="cd08233">
    <property type="entry name" value="butanediol_DH_like"/>
    <property type="match status" value="1"/>
</dbReference>
<dbReference type="GO" id="GO:0016491">
    <property type="term" value="F:oxidoreductase activity"/>
    <property type="evidence" value="ECO:0007669"/>
    <property type="project" value="UniProtKB-KW"/>
</dbReference>
<dbReference type="SMART" id="SM00829">
    <property type="entry name" value="PKS_ER"/>
    <property type="match status" value="1"/>
</dbReference>
<evidence type="ECO:0000313" key="7">
    <source>
        <dbReference type="Proteomes" id="UP000799767"/>
    </source>
</evidence>
<gene>
    <name evidence="6" type="ORF">BDY17DRAFT_187953</name>
</gene>
<dbReference type="InterPro" id="IPR020843">
    <property type="entry name" value="ER"/>
</dbReference>
<accession>A0A6A6PMS9</accession>
<dbReference type="InterPro" id="IPR013154">
    <property type="entry name" value="ADH-like_N"/>
</dbReference>